<dbReference type="InterPro" id="IPR031872">
    <property type="entry name" value="NDC10_II"/>
</dbReference>
<dbReference type="Pfam" id="PF12550">
    <property type="entry name" value="GCR1_C"/>
    <property type="match status" value="1"/>
</dbReference>
<evidence type="ECO:0000313" key="5">
    <source>
        <dbReference type="Proteomes" id="UP001163846"/>
    </source>
</evidence>
<evidence type="ECO:0000259" key="2">
    <source>
        <dbReference type="Pfam" id="PF12550"/>
    </source>
</evidence>
<dbReference type="Pfam" id="PF16787">
    <property type="entry name" value="NDC10_II"/>
    <property type="match status" value="1"/>
</dbReference>
<accession>A0AA38UK99</accession>
<dbReference type="InterPro" id="IPR022210">
    <property type="entry name" value="TF_GCR1-like"/>
</dbReference>
<evidence type="ECO:0000256" key="1">
    <source>
        <dbReference type="SAM" id="MobiDB-lite"/>
    </source>
</evidence>
<evidence type="ECO:0008006" key="6">
    <source>
        <dbReference type="Google" id="ProtNLM"/>
    </source>
</evidence>
<feature type="region of interest" description="Disordered" evidence="1">
    <location>
        <begin position="161"/>
        <end position="223"/>
    </location>
</feature>
<sequence>MLFPWVEEEKAALEARCQELGRKADDFALQQFLNLLITFRRILLQDAAVLYTQYPDWPMWNFSPFNIALFRSFALTSAEVISSAEECSRANLAAIPRHVAESFRGTATTVHIQQEAQRLESREMFSALSQQMDFLLSTVTTLVGPKARRQDIAKLLARTEPPLKPLPCSGSHILPSSGTSPPRVTQPLVVSPSHVPPTPSAMQSENSHSSAANPSPSFQTTSTNHLLSSDAALATIQRKAMQALEARYGQHRVANHVWNWADNTWLPSYQRVEIASIQSLRELWEELEVGIDGHLSISELEDGWKAKWRHGDRGASTDLSRRRRLVSLVKDISQKQDWTNKQALDFLSASFPISRTSSDERTRSVRSFLEAIPQKGTFRAYILDKCSAEHKT</sequence>
<dbReference type="Gene3D" id="1.10.443.20">
    <property type="entry name" value="Centromere DNA-binding protein complex CBF3 subunit, domain 2"/>
    <property type="match status" value="1"/>
</dbReference>
<evidence type="ECO:0000313" key="4">
    <source>
        <dbReference type="EMBL" id="KAJ3843916.1"/>
    </source>
</evidence>
<name>A0AA38UK99_9AGAR</name>
<dbReference type="GO" id="GO:0003677">
    <property type="term" value="F:DNA binding"/>
    <property type="evidence" value="ECO:0007669"/>
    <property type="project" value="InterPro"/>
</dbReference>
<proteinExistence type="predicted"/>
<gene>
    <name evidence="4" type="ORF">F5878DRAFT_207623</name>
</gene>
<keyword evidence="5" id="KW-1185">Reference proteome</keyword>
<feature type="domain" description="Transcription activator GCR1-like" evidence="2">
    <location>
        <begin position="276"/>
        <end position="347"/>
    </location>
</feature>
<dbReference type="Proteomes" id="UP001163846">
    <property type="component" value="Unassembled WGS sequence"/>
</dbReference>
<feature type="compositionally biased region" description="Low complexity" evidence="1">
    <location>
        <begin position="204"/>
        <end position="217"/>
    </location>
</feature>
<dbReference type="InterPro" id="IPR038279">
    <property type="entry name" value="Ndc10_dom2_sf"/>
</dbReference>
<protein>
    <recommendedName>
        <fullName evidence="6">Transcription activator GCR1-like domain-containing protein</fullName>
    </recommendedName>
</protein>
<feature type="domain" description="Ndc10" evidence="3">
    <location>
        <begin position="2"/>
        <end position="66"/>
    </location>
</feature>
<reference evidence="4" key="1">
    <citation type="submission" date="2022-08" db="EMBL/GenBank/DDBJ databases">
        <authorList>
            <consortium name="DOE Joint Genome Institute"/>
            <person name="Min B."/>
            <person name="Riley R."/>
            <person name="Sierra-Patev S."/>
            <person name="Naranjo-Ortiz M."/>
            <person name="Looney B."/>
            <person name="Konkel Z."/>
            <person name="Slot J.C."/>
            <person name="Sakamoto Y."/>
            <person name="Steenwyk J.L."/>
            <person name="Rokas A."/>
            <person name="Carro J."/>
            <person name="Camarero S."/>
            <person name="Ferreira P."/>
            <person name="Molpeceres G."/>
            <person name="Ruiz-Duenas F.J."/>
            <person name="Serrano A."/>
            <person name="Henrissat B."/>
            <person name="Drula E."/>
            <person name="Hughes K.W."/>
            <person name="Mata J.L."/>
            <person name="Ishikawa N.K."/>
            <person name="Vargas-Isla R."/>
            <person name="Ushijima S."/>
            <person name="Smith C.A."/>
            <person name="Ahrendt S."/>
            <person name="Andreopoulos W."/>
            <person name="He G."/>
            <person name="Labutti K."/>
            <person name="Lipzen A."/>
            <person name="Ng V."/>
            <person name="Sandor L."/>
            <person name="Barry K."/>
            <person name="Martinez A.T."/>
            <person name="Xiao Y."/>
            <person name="Gibbons J.G."/>
            <person name="Terashima K."/>
            <person name="Hibbett D.S."/>
            <person name="Grigoriev I.V."/>
        </authorList>
    </citation>
    <scope>NUCLEOTIDE SEQUENCE</scope>
    <source>
        <strain evidence="4">TFB9207</strain>
    </source>
</reference>
<dbReference type="AlphaFoldDB" id="A0AA38UK99"/>
<dbReference type="EMBL" id="MU805964">
    <property type="protein sequence ID" value="KAJ3843916.1"/>
    <property type="molecule type" value="Genomic_DNA"/>
</dbReference>
<feature type="compositionally biased region" description="Polar residues" evidence="1">
    <location>
        <begin position="174"/>
        <end position="183"/>
    </location>
</feature>
<comment type="caution">
    <text evidence="4">The sequence shown here is derived from an EMBL/GenBank/DDBJ whole genome shotgun (WGS) entry which is preliminary data.</text>
</comment>
<organism evidence="4 5">
    <name type="scientific">Lentinula raphanica</name>
    <dbReference type="NCBI Taxonomy" id="153919"/>
    <lineage>
        <taxon>Eukaryota</taxon>
        <taxon>Fungi</taxon>
        <taxon>Dikarya</taxon>
        <taxon>Basidiomycota</taxon>
        <taxon>Agaricomycotina</taxon>
        <taxon>Agaricomycetes</taxon>
        <taxon>Agaricomycetidae</taxon>
        <taxon>Agaricales</taxon>
        <taxon>Marasmiineae</taxon>
        <taxon>Omphalotaceae</taxon>
        <taxon>Lentinula</taxon>
    </lineage>
</organism>
<evidence type="ECO:0000259" key="3">
    <source>
        <dbReference type="Pfam" id="PF16787"/>
    </source>
</evidence>